<dbReference type="SUPFAM" id="SSF53213">
    <property type="entry name" value="LigB-like"/>
    <property type="match status" value="1"/>
</dbReference>
<evidence type="ECO:0000256" key="1">
    <source>
        <dbReference type="ARBA" id="ARBA00001947"/>
    </source>
</evidence>
<keyword evidence="5" id="KW-0560">Oxidoreductase</keyword>
<dbReference type="Proteomes" id="UP000030671">
    <property type="component" value="Unassembled WGS sequence"/>
</dbReference>
<evidence type="ECO:0000256" key="5">
    <source>
        <dbReference type="ARBA" id="ARBA00023002"/>
    </source>
</evidence>
<keyword evidence="8" id="KW-1185">Reference proteome</keyword>
<dbReference type="PANTHER" id="PTHR30096">
    <property type="entry name" value="4,5-DOPA DIOXYGENASE EXTRADIOL-LIKE PROTEIN"/>
    <property type="match status" value="1"/>
</dbReference>
<evidence type="ECO:0000256" key="4">
    <source>
        <dbReference type="ARBA" id="ARBA00022833"/>
    </source>
</evidence>
<dbReference type="FunCoup" id="W4KK44">
    <property type="interactions" value="292"/>
</dbReference>
<dbReference type="Pfam" id="PF02900">
    <property type="entry name" value="LigB"/>
    <property type="match status" value="1"/>
</dbReference>
<dbReference type="HOGENOM" id="CLU_046582_1_1_1"/>
<dbReference type="eggNOG" id="ENOG502QS66">
    <property type="taxonomic scope" value="Eukaryota"/>
</dbReference>
<keyword evidence="3" id="KW-0479">Metal-binding</keyword>
<dbReference type="Gene3D" id="3.40.830.10">
    <property type="entry name" value="LigB-like"/>
    <property type="match status" value="1"/>
</dbReference>
<name>W4KK44_HETIT</name>
<dbReference type="PIRSF" id="PIRSF006157">
    <property type="entry name" value="Doxgns_DODA"/>
    <property type="match status" value="1"/>
</dbReference>
<dbReference type="GO" id="GO:0008270">
    <property type="term" value="F:zinc ion binding"/>
    <property type="evidence" value="ECO:0007669"/>
    <property type="project" value="InterPro"/>
</dbReference>
<dbReference type="RefSeq" id="XP_009542529.1">
    <property type="nucleotide sequence ID" value="XM_009544234.1"/>
</dbReference>
<proteinExistence type="inferred from homology"/>
<dbReference type="InterPro" id="IPR014436">
    <property type="entry name" value="Extradiol_dOase_DODA"/>
</dbReference>
<sequence length="323" mass="34161">MASAAPELPLTREQWTRALDALPATPDRIPAFFFGHGSPALTWPEADLANAKLGPMGPYLAHGGPHGPLAAFLRDFGPALLAKYNPKAILVFSAHWDTAGETLVSDYGDENPLFMDYYGFQPAMYDVTFKSRGNAALAHRVVGLLNQAGINARTTRPTEPRGRDGLGRTVAGLDHGVFVPFRLMFGDDALAIPVVAASIDGSLAPERNWALGSAVAKLREEGVLVLSGGLTVHNLGDFGSLAPASARPLHHAFNDAVTAAITLQDPAERKAAMVDLVRHEGFRTSHPREDHFVPVYVAAGAGAEGGAHLLAGTYGCQTVAFGL</sequence>
<evidence type="ECO:0000313" key="7">
    <source>
        <dbReference type="EMBL" id="ETW85695.1"/>
    </source>
</evidence>
<dbReference type="CDD" id="cd07363">
    <property type="entry name" value="45_DOPA_Dioxygenase"/>
    <property type="match status" value="1"/>
</dbReference>
<evidence type="ECO:0000256" key="2">
    <source>
        <dbReference type="ARBA" id="ARBA00007581"/>
    </source>
</evidence>
<evidence type="ECO:0000313" key="8">
    <source>
        <dbReference type="Proteomes" id="UP000030671"/>
    </source>
</evidence>
<keyword evidence="4" id="KW-0862">Zinc</keyword>
<dbReference type="AlphaFoldDB" id="W4KK44"/>
<accession>W4KK44</accession>
<dbReference type="KEGG" id="hir:HETIRDRAFT_457454"/>
<comment type="cofactor">
    <cofactor evidence="1">
        <name>Zn(2+)</name>
        <dbReference type="ChEBI" id="CHEBI:29105"/>
    </cofactor>
</comment>
<dbReference type="EMBL" id="KI925455">
    <property type="protein sequence ID" value="ETW85695.1"/>
    <property type="molecule type" value="Genomic_DNA"/>
</dbReference>
<reference evidence="7 8" key="1">
    <citation type="journal article" date="2012" name="New Phytol.">
        <title>Insight into trade-off between wood decay and parasitism from the genome of a fungal forest pathogen.</title>
        <authorList>
            <person name="Olson A."/>
            <person name="Aerts A."/>
            <person name="Asiegbu F."/>
            <person name="Belbahri L."/>
            <person name="Bouzid O."/>
            <person name="Broberg A."/>
            <person name="Canback B."/>
            <person name="Coutinho P.M."/>
            <person name="Cullen D."/>
            <person name="Dalman K."/>
            <person name="Deflorio G."/>
            <person name="van Diepen L.T."/>
            <person name="Dunand C."/>
            <person name="Duplessis S."/>
            <person name="Durling M."/>
            <person name="Gonthier P."/>
            <person name="Grimwood J."/>
            <person name="Fossdal C.G."/>
            <person name="Hansson D."/>
            <person name="Henrissat B."/>
            <person name="Hietala A."/>
            <person name="Himmelstrand K."/>
            <person name="Hoffmeister D."/>
            <person name="Hogberg N."/>
            <person name="James T.Y."/>
            <person name="Karlsson M."/>
            <person name="Kohler A."/>
            <person name="Kues U."/>
            <person name="Lee Y.H."/>
            <person name="Lin Y.C."/>
            <person name="Lind M."/>
            <person name="Lindquist E."/>
            <person name="Lombard V."/>
            <person name="Lucas S."/>
            <person name="Lunden K."/>
            <person name="Morin E."/>
            <person name="Murat C."/>
            <person name="Park J."/>
            <person name="Raffaello T."/>
            <person name="Rouze P."/>
            <person name="Salamov A."/>
            <person name="Schmutz J."/>
            <person name="Solheim H."/>
            <person name="Stahlberg J."/>
            <person name="Velez H."/>
            <person name="de Vries R.P."/>
            <person name="Wiebenga A."/>
            <person name="Woodward S."/>
            <person name="Yakovlev I."/>
            <person name="Garbelotto M."/>
            <person name="Martin F."/>
            <person name="Grigoriev I.V."/>
            <person name="Stenlid J."/>
        </authorList>
    </citation>
    <scope>NUCLEOTIDE SEQUENCE [LARGE SCALE GENOMIC DNA]</scope>
    <source>
        <strain evidence="7 8">TC 32-1</strain>
    </source>
</reference>
<dbReference type="InterPro" id="IPR004183">
    <property type="entry name" value="Xdiol_dOase_suB"/>
</dbReference>
<evidence type="ECO:0000259" key="6">
    <source>
        <dbReference type="Pfam" id="PF02900"/>
    </source>
</evidence>
<dbReference type="OrthoDB" id="7396853at2759"/>
<organism evidence="7 8">
    <name type="scientific">Heterobasidion irregulare (strain TC 32-1)</name>
    <dbReference type="NCBI Taxonomy" id="747525"/>
    <lineage>
        <taxon>Eukaryota</taxon>
        <taxon>Fungi</taxon>
        <taxon>Dikarya</taxon>
        <taxon>Basidiomycota</taxon>
        <taxon>Agaricomycotina</taxon>
        <taxon>Agaricomycetes</taxon>
        <taxon>Russulales</taxon>
        <taxon>Bondarzewiaceae</taxon>
        <taxon>Heterobasidion</taxon>
        <taxon>Heterobasidion annosum species complex</taxon>
    </lineage>
</organism>
<evidence type="ECO:0000256" key="3">
    <source>
        <dbReference type="ARBA" id="ARBA00022723"/>
    </source>
</evidence>
<dbReference type="PANTHER" id="PTHR30096:SF0">
    <property type="entry name" value="4,5-DOPA DIOXYGENASE EXTRADIOL-LIKE PROTEIN"/>
    <property type="match status" value="1"/>
</dbReference>
<protein>
    <recommendedName>
        <fullName evidence="6">Extradiol ring-cleavage dioxygenase class III enzyme subunit B domain-containing protein</fullName>
    </recommendedName>
</protein>
<dbReference type="GO" id="GO:0016702">
    <property type="term" value="F:oxidoreductase activity, acting on single donors with incorporation of molecular oxygen, incorporation of two atoms of oxygen"/>
    <property type="evidence" value="ECO:0007669"/>
    <property type="project" value="UniProtKB-ARBA"/>
</dbReference>
<comment type="similarity">
    <text evidence="2">Belongs to the DODA-type extradiol aromatic ring-opening dioxygenase family.</text>
</comment>
<feature type="domain" description="Extradiol ring-cleavage dioxygenase class III enzyme subunit B" evidence="6">
    <location>
        <begin position="69"/>
        <end position="305"/>
    </location>
</feature>
<gene>
    <name evidence="7" type="ORF">HETIRDRAFT_457454</name>
</gene>
<dbReference type="InParanoid" id="W4KK44"/>
<dbReference type="GeneID" id="20676834"/>
<dbReference type="GO" id="GO:0008198">
    <property type="term" value="F:ferrous iron binding"/>
    <property type="evidence" value="ECO:0007669"/>
    <property type="project" value="InterPro"/>
</dbReference>